<dbReference type="EMBL" id="JAWQEG010000439">
    <property type="protein sequence ID" value="KAK3890159.1"/>
    <property type="molecule type" value="Genomic_DNA"/>
</dbReference>
<evidence type="ECO:0000313" key="4">
    <source>
        <dbReference type="EMBL" id="KAK3890186.1"/>
    </source>
</evidence>
<dbReference type="EMBL" id="JAWQEG010000436">
    <property type="protein sequence ID" value="KAK3890186.1"/>
    <property type="molecule type" value="Genomic_DNA"/>
</dbReference>
<gene>
    <name evidence="4" type="ORF">Pcinc_005845</name>
    <name evidence="3" type="ORF">Pcinc_005891</name>
    <name evidence="2" type="ORF">Pcinc_009799</name>
    <name evidence="1" type="ORF">Pcinc_011248</name>
</gene>
<keyword evidence="5" id="KW-1185">Reference proteome</keyword>
<dbReference type="PANTHER" id="PTHR47018">
    <property type="entry name" value="CXC DOMAIN-CONTAINING PROTEIN-RELATED"/>
    <property type="match status" value="1"/>
</dbReference>
<sequence>MLDHKSTFDGTFHEGCIELVIPLTLLQFVAMLEHGADMKSQLRFGVSKTYLTIAQLLQYNCYAGVLKISAQLRNATVRKSVEDGVVCPLVLRKGLCTTSAMGNIDHNPTATTSTNSFHGTSVSVFQHSIKEDKGEERGQLQFGEEKVKIVPKLPDSFTNVRPAFFNMN</sequence>
<evidence type="ECO:0000313" key="3">
    <source>
        <dbReference type="EMBL" id="KAK3890159.1"/>
    </source>
</evidence>
<dbReference type="EMBL" id="JAWQEG010000739">
    <property type="protein sequence ID" value="KAK3886023.1"/>
    <property type="molecule type" value="Genomic_DNA"/>
</dbReference>
<comment type="caution">
    <text evidence="3">The sequence shown here is derived from an EMBL/GenBank/DDBJ whole genome shotgun (WGS) entry which is preliminary data.</text>
</comment>
<name>A0AAE1GBS8_PETCI</name>
<organism evidence="3 5">
    <name type="scientific">Petrolisthes cinctipes</name>
    <name type="common">Flat porcelain crab</name>
    <dbReference type="NCBI Taxonomy" id="88211"/>
    <lineage>
        <taxon>Eukaryota</taxon>
        <taxon>Metazoa</taxon>
        <taxon>Ecdysozoa</taxon>
        <taxon>Arthropoda</taxon>
        <taxon>Crustacea</taxon>
        <taxon>Multicrustacea</taxon>
        <taxon>Malacostraca</taxon>
        <taxon>Eumalacostraca</taxon>
        <taxon>Eucarida</taxon>
        <taxon>Decapoda</taxon>
        <taxon>Pleocyemata</taxon>
        <taxon>Anomura</taxon>
        <taxon>Galatheoidea</taxon>
        <taxon>Porcellanidae</taxon>
        <taxon>Petrolisthes</taxon>
    </lineage>
</organism>
<proteinExistence type="predicted"/>
<evidence type="ECO:0000313" key="5">
    <source>
        <dbReference type="Proteomes" id="UP001286313"/>
    </source>
</evidence>
<dbReference type="EMBL" id="JAWQEG010000882">
    <property type="protein sequence ID" value="KAK3884479.1"/>
    <property type="molecule type" value="Genomic_DNA"/>
</dbReference>
<evidence type="ECO:0000313" key="2">
    <source>
        <dbReference type="EMBL" id="KAK3886023.1"/>
    </source>
</evidence>
<accession>A0AAE1GBS8</accession>
<dbReference type="AlphaFoldDB" id="A0AAE1GBS8"/>
<protein>
    <submittedName>
        <fullName evidence="3">Uncharacterized protein</fullName>
    </submittedName>
</protein>
<dbReference type="Proteomes" id="UP001286313">
    <property type="component" value="Unassembled WGS sequence"/>
</dbReference>
<dbReference type="PANTHER" id="PTHR47018:SF1">
    <property type="entry name" value="TESMIN_TSO1-LIKE CXC DOMAIN-CONTAINING PROTEIN"/>
    <property type="match status" value="1"/>
</dbReference>
<reference evidence="3" key="1">
    <citation type="submission" date="2023-10" db="EMBL/GenBank/DDBJ databases">
        <title>Genome assemblies of two species of porcelain crab, Petrolisthes cinctipes and Petrolisthes manimaculis (Anomura: Porcellanidae).</title>
        <authorList>
            <person name="Angst P."/>
        </authorList>
    </citation>
    <scope>NUCLEOTIDE SEQUENCE</scope>
    <source>
        <strain evidence="3">PB745_01</strain>
        <tissue evidence="3">Gill</tissue>
    </source>
</reference>
<evidence type="ECO:0000313" key="1">
    <source>
        <dbReference type="EMBL" id="KAK3884479.1"/>
    </source>
</evidence>